<dbReference type="GO" id="GO:0008770">
    <property type="term" value="F:[acyl-carrier-protein] phosphodiesterase activity"/>
    <property type="evidence" value="ECO:0007669"/>
    <property type="project" value="InterPro"/>
</dbReference>
<dbReference type="Pfam" id="PF04336">
    <property type="entry name" value="ACP_PD"/>
    <property type="match status" value="1"/>
</dbReference>
<dbReference type="GO" id="GO:0006633">
    <property type="term" value="P:fatty acid biosynthetic process"/>
    <property type="evidence" value="ECO:0007669"/>
    <property type="project" value="InterPro"/>
</dbReference>
<proteinExistence type="predicted"/>
<protein>
    <submittedName>
        <fullName evidence="4">DUF479 domain-containing protein</fullName>
    </submittedName>
</protein>
<evidence type="ECO:0000313" key="5">
    <source>
        <dbReference type="Proteomes" id="UP000516305"/>
    </source>
</evidence>
<dbReference type="EMBL" id="CP060139">
    <property type="protein sequence ID" value="QNR23151.1"/>
    <property type="molecule type" value="Genomic_DNA"/>
</dbReference>
<name>A0A7H0VBQ3_9FLAO</name>
<evidence type="ECO:0000256" key="3">
    <source>
        <dbReference type="ARBA" id="ARBA00023098"/>
    </source>
</evidence>
<sequence>MNFLAHLALSDNDPEIMIGNSIADFTRRKFYDQYSEGIRKGIELHHFIDEFTDSHAIVGEMLEAWRPAQGKYAGVVNDIVMDHFLARSFNSWTGENLEAFAQKAYDLFRDYWSVLPERAQHTFTYMERGNWLKNYQHRHGLESSLNGMSRRAQNENRMAHAVVQLDRQEDFFKERFENFFPELQKAVQDQL</sequence>
<dbReference type="PIRSF" id="PIRSF011489">
    <property type="entry name" value="DUF479"/>
    <property type="match status" value="1"/>
</dbReference>
<keyword evidence="2" id="KW-0378">Hydrolase</keyword>
<keyword evidence="5" id="KW-1185">Reference proteome</keyword>
<accession>A0A7H0VBQ3</accession>
<gene>
    <name evidence="4" type="ORF">H4K34_12290</name>
</gene>
<dbReference type="InterPro" id="IPR007431">
    <property type="entry name" value="ACP_PD"/>
</dbReference>
<evidence type="ECO:0000313" key="4">
    <source>
        <dbReference type="EMBL" id="QNR23151.1"/>
    </source>
</evidence>
<keyword evidence="3" id="KW-0443">Lipid metabolism</keyword>
<dbReference type="AlphaFoldDB" id="A0A7H0VBQ3"/>
<reference evidence="4 5" key="1">
    <citation type="submission" date="2020-08" db="EMBL/GenBank/DDBJ databases">
        <title>Croceimicrobium hydrocarbonivorans gen. nov., sp. nov., a novel marine bacterium isolated from a bacterial consortium that degrades polyethylene terephthalate.</title>
        <authorList>
            <person name="Liu R."/>
        </authorList>
    </citation>
    <scope>NUCLEOTIDE SEQUENCE [LARGE SCALE GENOMIC DNA]</scope>
    <source>
        <strain evidence="4 5">A20-9</strain>
    </source>
</reference>
<dbReference type="PANTHER" id="PTHR38764:SF1">
    <property type="entry name" value="ACYL CARRIER PROTEIN PHOSPHODIESTERASE"/>
    <property type="match status" value="1"/>
</dbReference>
<dbReference type="Proteomes" id="UP000516305">
    <property type="component" value="Chromosome"/>
</dbReference>
<keyword evidence="1" id="KW-0444">Lipid biosynthesis</keyword>
<evidence type="ECO:0000256" key="1">
    <source>
        <dbReference type="ARBA" id="ARBA00022516"/>
    </source>
</evidence>
<dbReference type="RefSeq" id="WP_210757687.1">
    <property type="nucleotide sequence ID" value="NZ_CP060139.1"/>
</dbReference>
<organism evidence="4 5">
    <name type="scientific">Croceimicrobium hydrocarbonivorans</name>
    <dbReference type="NCBI Taxonomy" id="2761580"/>
    <lineage>
        <taxon>Bacteria</taxon>
        <taxon>Pseudomonadati</taxon>
        <taxon>Bacteroidota</taxon>
        <taxon>Flavobacteriia</taxon>
        <taxon>Flavobacteriales</taxon>
        <taxon>Owenweeksiaceae</taxon>
        <taxon>Croceimicrobium</taxon>
    </lineage>
</organism>
<dbReference type="KEGG" id="chyd:H4K34_12290"/>
<dbReference type="PANTHER" id="PTHR38764">
    <property type="entry name" value="ACYL CARRIER PROTEIN PHOSPHODIESTERASE"/>
    <property type="match status" value="1"/>
</dbReference>
<evidence type="ECO:0000256" key="2">
    <source>
        <dbReference type="ARBA" id="ARBA00022801"/>
    </source>
</evidence>